<accession>A0A8K0GZX3</accession>
<sequence length="81" mass="8987">MPNCHRQASKSSQETHGSLSPFARFRNHETLHEPPLPQSFSSHLIHHLTKLKVDSRSLSRGLRFGPVTGVDTGVDTSADQQ</sequence>
<evidence type="ECO:0000256" key="1">
    <source>
        <dbReference type="SAM" id="MobiDB-lite"/>
    </source>
</evidence>
<feature type="region of interest" description="Disordered" evidence="1">
    <location>
        <begin position="61"/>
        <end position="81"/>
    </location>
</feature>
<name>A0A8K0GZX3_9ROSA</name>
<comment type="caution">
    <text evidence="2">The sequence shown here is derived from an EMBL/GenBank/DDBJ whole genome shotgun (WGS) entry which is preliminary data.</text>
</comment>
<dbReference type="OrthoDB" id="73680at2759"/>
<evidence type="ECO:0000313" key="3">
    <source>
        <dbReference type="Proteomes" id="UP000796880"/>
    </source>
</evidence>
<gene>
    <name evidence="2" type="ORF">FNV43_RR17030</name>
</gene>
<protein>
    <submittedName>
        <fullName evidence="2">Uncharacterized protein</fullName>
    </submittedName>
</protein>
<proteinExistence type="predicted"/>
<dbReference type="EMBL" id="VOIH02000007">
    <property type="protein sequence ID" value="KAF3443109.1"/>
    <property type="molecule type" value="Genomic_DNA"/>
</dbReference>
<dbReference type="AlphaFoldDB" id="A0A8K0GZX3"/>
<evidence type="ECO:0000313" key="2">
    <source>
        <dbReference type="EMBL" id="KAF3443109.1"/>
    </source>
</evidence>
<reference evidence="2" key="1">
    <citation type="submission" date="2020-03" db="EMBL/GenBank/DDBJ databases">
        <title>A high-quality chromosome-level genome assembly of a woody plant with both climbing and erect habits, Rhamnella rubrinervis.</title>
        <authorList>
            <person name="Lu Z."/>
            <person name="Yang Y."/>
            <person name="Zhu X."/>
            <person name="Sun Y."/>
        </authorList>
    </citation>
    <scope>NUCLEOTIDE SEQUENCE</scope>
    <source>
        <strain evidence="2">BYM</strain>
        <tissue evidence="2">Leaf</tissue>
    </source>
</reference>
<feature type="region of interest" description="Disordered" evidence="1">
    <location>
        <begin position="1"/>
        <end position="39"/>
    </location>
</feature>
<keyword evidence="3" id="KW-1185">Reference proteome</keyword>
<dbReference type="Proteomes" id="UP000796880">
    <property type="component" value="Unassembled WGS sequence"/>
</dbReference>
<organism evidence="2 3">
    <name type="scientific">Rhamnella rubrinervis</name>
    <dbReference type="NCBI Taxonomy" id="2594499"/>
    <lineage>
        <taxon>Eukaryota</taxon>
        <taxon>Viridiplantae</taxon>
        <taxon>Streptophyta</taxon>
        <taxon>Embryophyta</taxon>
        <taxon>Tracheophyta</taxon>
        <taxon>Spermatophyta</taxon>
        <taxon>Magnoliopsida</taxon>
        <taxon>eudicotyledons</taxon>
        <taxon>Gunneridae</taxon>
        <taxon>Pentapetalae</taxon>
        <taxon>rosids</taxon>
        <taxon>fabids</taxon>
        <taxon>Rosales</taxon>
        <taxon>Rhamnaceae</taxon>
        <taxon>rhamnoid group</taxon>
        <taxon>Rhamneae</taxon>
        <taxon>Rhamnella</taxon>
    </lineage>
</organism>
<feature type="compositionally biased region" description="Polar residues" evidence="1">
    <location>
        <begin position="9"/>
        <end position="18"/>
    </location>
</feature>